<reference evidence="7 8" key="1">
    <citation type="journal article" date="2012" name="Science">
        <title>The Paleozoic origin of enzymatic lignin decomposition reconstructed from 31 fungal genomes.</title>
        <authorList>
            <person name="Floudas D."/>
            <person name="Binder M."/>
            <person name="Riley R."/>
            <person name="Barry K."/>
            <person name="Blanchette R.A."/>
            <person name="Henrissat B."/>
            <person name="Martinez A.T."/>
            <person name="Otillar R."/>
            <person name="Spatafora J.W."/>
            <person name="Yadav J.S."/>
            <person name="Aerts A."/>
            <person name="Benoit I."/>
            <person name="Boyd A."/>
            <person name="Carlson A."/>
            <person name="Copeland A."/>
            <person name="Coutinho P.M."/>
            <person name="de Vries R.P."/>
            <person name="Ferreira P."/>
            <person name="Findley K."/>
            <person name="Foster B."/>
            <person name="Gaskell J."/>
            <person name="Glotzer D."/>
            <person name="Gorecki P."/>
            <person name="Heitman J."/>
            <person name="Hesse C."/>
            <person name="Hori C."/>
            <person name="Igarashi K."/>
            <person name="Jurgens J.A."/>
            <person name="Kallen N."/>
            <person name="Kersten P."/>
            <person name="Kohler A."/>
            <person name="Kuees U."/>
            <person name="Kumar T.K.A."/>
            <person name="Kuo A."/>
            <person name="LaButti K."/>
            <person name="Larrondo L.F."/>
            <person name="Lindquist E."/>
            <person name="Ling A."/>
            <person name="Lombard V."/>
            <person name="Lucas S."/>
            <person name="Lundell T."/>
            <person name="Martin R."/>
            <person name="McLaughlin D.J."/>
            <person name="Morgenstern I."/>
            <person name="Morin E."/>
            <person name="Murat C."/>
            <person name="Nagy L.G."/>
            <person name="Nolan M."/>
            <person name="Ohm R.A."/>
            <person name="Patyshakuliyeva A."/>
            <person name="Rokas A."/>
            <person name="Ruiz-Duenas F.J."/>
            <person name="Sabat G."/>
            <person name="Salamov A."/>
            <person name="Samejima M."/>
            <person name="Schmutz J."/>
            <person name="Slot J.C."/>
            <person name="St John F."/>
            <person name="Stenlid J."/>
            <person name="Sun H."/>
            <person name="Sun S."/>
            <person name="Syed K."/>
            <person name="Tsang A."/>
            <person name="Wiebenga A."/>
            <person name="Young D."/>
            <person name="Pisabarro A."/>
            <person name="Eastwood D.C."/>
            <person name="Martin F."/>
            <person name="Cullen D."/>
            <person name="Grigoriev I.V."/>
            <person name="Hibbett D.S."/>
        </authorList>
    </citation>
    <scope>NUCLEOTIDE SEQUENCE [LARGE SCALE GENOMIC DNA]</scope>
    <source>
        <strain evidence="7 8">ATCC 11539</strain>
    </source>
</reference>
<comment type="catalytic activity">
    <reaction evidence="5">
        <text>[protein]-C-terminal S-[(2E,6E)-farnesyl]-L-cysteine + S-adenosyl-L-methionine = [protein]-C-terminal S-[(2E,6E)-farnesyl]-L-cysteine methyl ester + S-adenosyl-L-homocysteine</text>
        <dbReference type="Rhea" id="RHEA:21672"/>
        <dbReference type="Rhea" id="RHEA-COMP:12125"/>
        <dbReference type="Rhea" id="RHEA-COMP:12126"/>
        <dbReference type="ChEBI" id="CHEBI:57856"/>
        <dbReference type="ChEBI" id="CHEBI:59789"/>
        <dbReference type="ChEBI" id="CHEBI:90510"/>
        <dbReference type="ChEBI" id="CHEBI:90511"/>
        <dbReference type="EC" id="2.1.1.100"/>
    </reaction>
</comment>
<evidence type="ECO:0000256" key="1">
    <source>
        <dbReference type="ARBA" id="ARBA00004141"/>
    </source>
</evidence>
<feature type="signal peptide" evidence="6">
    <location>
        <begin position="1"/>
        <end position="21"/>
    </location>
</feature>
<dbReference type="STRING" id="670483.S7Q7S6"/>
<dbReference type="RefSeq" id="XP_007865664.1">
    <property type="nucleotide sequence ID" value="XM_007867473.1"/>
</dbReference>
<dbReference type="GO" id="GO:0004671">
    <property type="term" value="F:protein C-terminal S-isoprenylcysteine carboxyl O-methyltransferase activity"/>
    <property type="evidence" value="ECO:0007669"/>
    <property type="project" value="UniProtKB-EC"/>
</dbReference>
<comment type="subcellular location">
    <subcellularLocation>
        <location evidence="5">Endoplasmic reticulum membrane</location>
        <topology evidence="5">Multi-pass membrane protein</topology>
    </subcellularLocation>
    <subcellularLocation>
        <location evidence="1">Membrane</location>
        <topology evidence="1">Multi-pass membrane protein</topology>
    </subcellularLocation>
</comment>
<keyword evidence="3 5" id="KW-1133">Transmembrane helix</keyword>
<dbReference type="KEGG" id="gtr:GLOTRDRAFT_60323"/>
<evidence type="ECO:0000256" key="4">
    <source>
        <dbReference type="ARBA" id="ARBA00023136"/>
    </source>
</evidence>
<evidence type="ECO:0000313" key="7">
    <source>
        <dbReference type="EMBL" id="EPQ55587.1"/>
    </source>
</evidence>
<dbReference type="GeneID" id="19307353"/>
<evidence type="ECO:0000256" key="6">
    <source>
        <dbReference type="SAM" id="SignalP"/>
    </source>
</evidence>
<keyword evidence="5" id="KW-0256">Endoplasmic reticulum</keyword>
<dbReference type="EC" id="2.1.1.100" evidence="5"/>
<feature type="transmembrane region" description="Helical" evidence="5">
    <location>
        <begin position="153"/>
        <end position="175"/>
    </location>
</feature>
<keyword evidence="4 5" id="KW-0472">Membrane</keyword>
<accession>S7Q7S6</accession>
<dbReference type="HOGENOM" id="CLU_065200_6_0_1"/>
<dbReference type="Pfam" id="PF04140">
    <property type="entry name" value="ICMT"/>
    <property type="match status" value="1"/>
</dbReference>
<dbReference type="GO" id="GO:0005789">
    <property type="term" value="C:endoplasmic reticulum membrane"/>
    <property type="evidence" value="ECO:0007669"/>
    <property type="project" value="UniProtKB-SubCell"/>
</dbReference>
<dbReference type="EMBL" id="KB469301">
    <property type="protein sequence ID" value="EPQ55587.1"/>
    <property type="molecule type" value="Genomic_DNA"/>
</dbReference>
<evidence type="ECO:0000256" key="5">
    <source>
        <dbReference type="RuleBase" id="RU362022"/>
    </source>
</evidence>
<name>S7Q7S6_GLOTA</name>
<dbReference type="OMA" id="WALALCE"/>
<keyword evidence="5" id="KW-0808">Transferase</keyword>
<comment type="similarity">
    <text evidence="5">Belongs to the class VI-like SAM-binding methyltransferase superfamily. Isoprenylcysteine carboxyl methyltransferase family.</text>
</comment>
<dbReference type="Gene3D" id="1.20.120.1630">
    <property type="match status" value="1"/>
</dbReference>
<dbReference type="PANTHER" id="PTHR12714">
    <property type="entry name" value="PROTEIN-S ISOPRENYLCYSTEINE O-METHYLTRANSFERASE"/>
    <property type="match status" value="1"/>
</dbReference>
<dbReference type="InterPro" id="IPR007269">
    <property type="entry name" value="ICMT_MeTrfase"/>
</dbReference>
<keyword evidence="5" id="KW-0489">Methyltransferase</keyword>
<dbReference type="Proteomes" id="UP000030669">
    <property type="component" value="Unassembled WGS sequence"/>
</dbReference>
<evidence type="ECO:0000313" key="8">
    <source>
        <dbReference type="Proteomes" id="UP000030669"/>
    </source>
</evidence>
<keyword evidence="5" id="KW-0949">S-adenosyl-L-methionine</keyword>
<comment type="caution">
    <text evidence="5">Lacks conserved residue(s) required for the propagation of feature annotation.</text>
</comment>
<protein>
    <recommendedName>
        <fullName evidence="5">Protein-S-isoprenylcysteine O-methyltransferase</fullName>
        <ecNumber evidence="5">2.1.1.100</ecNumber>
    </recommendedName>
</protein>
<keyword evidence="2 5" id="KW-0812">Transmembrane</keyword>
<proteinExistence type="inferred from homology"/>
<dbReference type="OrthoDB" id="422086at2759"/>
<dbReference type="PANTHER" id="PTHR12714:SF9">
    <property type="entry name" value="PROTEIN-S-ISOPRENYLCYSTEINE O-METHYLTRANSFERASE"/>
    <property type="match status" value="1"/>
</dbReference>
<sequence length="238" mass="26618">MSLGRIPLTLIVTCGLHVCLTNPNPGVSDEERKTFAGSAGFKGNVITWYPNIVKYAQWAGALCEIAVILASKYPHAPPMDCILSTLTMKPESAASVRVTPQFLAGFSLAAIGSFIRYRCYRTLGRHFTYQLAFRKDHQLVTWGPYAYVRHPSYIAFITAFAGVCVCWFSPGSWLTECGILDTQTGRWVVGVLLAVEISLVGICVARPAREDRALRSQFGEQWDKWARRVPYRLVPYVY</sequence>
<dbReference type="eggNOG" id="ENOG502S9FN">
    <property type="taxonomic scope" value="Eukaryota"/>
</dbReference>
<keyword evidence="8" id="KW-1185">Reference proteome</keyword>
<evidence type="ECO:0000256" key="2">
    <source>
        <dbReference type="ARBA" id="ARBA00022692"/>
    </source>
</evidence>
<feature type="transmembrane region" description="Helical" evidence="5">
    <location>
        <begin position="98"/>
        <end position="117"/>
    </location>
</feature>
<dbReference type="GO" id="GO:0032259">
    <property type="term" value="P:methylation"/>
    <property type="evidence" value="ECO:0007669"/>
    <property type="project" value="UniProtKB-KW"/>
</dbReference>
<dbReference type="AlphaFoldDB" id="S7Q7S6"/>
<organism evidence="7 8">
    <name type="scientific">Gloeophyllum trabeum (strain ATCC 11539 / FP-39264 / Madison 617)</name>
    <name type="common">Brown rot fungus</name>
    <dbReference type="NCBI Taxonomy" id="670483"/>
    <lineage>
        <taxon>Eukaryota</taxon>
        <taxon>Fungi</taxon>
        <taxon>Dikarya</taxon>
        <taxon>Basidiomycota</taxon>
        <taxon>Agaricomycotina</taxon>
        <taxon>Agaricomycetes</taxon>
        <taxon>Gloeophyllales</taxon>
        <taxon>Gloeophyllaceae</taxon>
        <taxon>Gloeophyllum</taxon>
    </lineage>
</organism>
<keyword evidence="6" id="KW-0732">Signal</keyword>
<feature type="transmembrane region" description="Helical" evidence="5">
    <location>
        <begin position="187"/>
        <end position="205"/>
    </location>
</feature>
<gene>
    <name evidence="7" type="ORF">GLOTRDRAFT_60323</name>
</gene>
<feature type="chain" id="PRO_5004543886" description="Protein-S-isoprenylcysteine O-methyltransferase" evidence="6">
    <location>
        <begin position="22"/>
        <end position="238"/>
    </location>
</feature>
<evidence type="ECO:0000256" key="3">
    <source>
        <dbReference type="ARBA" id="ARBA00022989"/>
    </source>
</evidence>